<protein>
    <submittedName>
        <fullName evidence="1">Uncharacterized protein</fullName>
    </submittedName>
</protein>
<dbReference type="PANTHER" id="PTHR37490">
    <property type="entry name" value="EXPRESSED PROTEIN"/>
    <property type="match status" value="1"/>
</dbReference>
<proteinExistence type="predicted"/>
<dbReference type="EMBL" id="CAJPDS010000173">
    <property type="protein sequence ID" value="CAF9941036.1"/>
    <property type="molecule type" value="Genomic_DNA"/>
</dbReference>
<evidence type="ECO:0000313" key="1">
    <source>
        <dbReference type="EMBL" id="CAF9941036.1"/>
    </source>
</evidence>
<reference evidence="1" key="1">
    <citation type="submission" date="2021-03" db="EMBL/GenBank/DDBJ databases">
        <authorList>
            <person name="Tagirdzhanova G."/>
        </authorList>
    </citation>
    <scope>NUCLEOTIDE SEQUENCE</scope>
</reference>
<name>A0A8H3J5D1_9LECA</name>
<dbReference type="PANTHER" id="PTHR37490:SF2">
    <property type="match status" value="1"/>
</dbReference>
<gene>
    <name evidence="1" type="ORF">HETSPECPRED_002851</name>
</gene>
<comment type="caution">
    <text evidence="1">The sequence shown here is derived from an EMBL/GenBank/DDBJ whole genome shotgun (WGS) entry which is preliminary data.</text>
</comment>
<accession>A0A8H3J5D1</accession>
<dbReference type="AlphaFoldDB" id="A0A8H3J5D1"/>
<dbReference type="InterPro" id="IPR021838">
    <property type="entry name" value="DUF3431"/>
</dbReference>
<sequence>MNKGHEAMAYLTFIIDNYASLPSTMAFMHPHLSGFLSAWHTDMALHSNVDALNSLQIQYVHENGYANLRCNQNPGCIKKHWKNKFVTAEIWREIFNGISTDRGGKHDVPPYIAAACCAQFAVSRNRVLERPLSDYEHFRQWIFDTDLTDRYSGRAFEYLWHVIFGMRAV</sequence>
<keyword evidence="2" id="KW-1185">Reference proteome</keyword>
<dbReference type="Pfam" id="PF11913">
    <property type="entry name" value="DUF3431"/>
    <property type="match status" value="1"/>
</dbReference>
<dbReference type="Proteomes" id="UP000664521">
    <property type="component" value="Unassembled WGS sequence"/>
</dbReference>
<organism evidence="1 2">
    <name type="scientific">Heterodermia speciosa</name>
    <dbReference type="NCBI Taxonomy" id="116794"/>
    <lineage>
        <taxon>Eukaryota</taxon>
        <taxon>Fungi</taxon>
        <taxon>Dikarya</taxon>
        <taxon>Ascomycota</taxon>
        <taxon>Pezizomycotina</taxon>
        <taxon>Lecanoromycetes</taxon>
        <taxon>OSLEUM clade</taxon>
        <taxon>Lecanoromycetidae</taxon>
        <taxon>Caliciales</taxon>
        <taxon>Physciaceae</taxon>
        <taxon>Heterodermia</taxon>
    </lineage>
</organism>
<evidence type="ECO:0000313" key="2">
    <source>
        <dbReference type="Proteomes" id="UP000664521"/>
    </source>
</evidence>
<dbReference type="OrthoDB" id="426718at2759"/>